<organism evidence="1 2">
    <name type="scientific">Arthrobacter gyeryongensis</name>
    <dbReference type="NCBI Taxonomy" id="1650592"/>
    <lineage>
        <taxon>Bacteria</taxon>
        <taxon>Bacillati</taxon>
        <taxon>Actinomycetota</taxon>
        <taxon>Actinomycetes</taxon>
        <taxon>Micrococcales</taxon>
        <taxon>Micrococcaceae</taxon>
        <taxon>Arthrobacter</taxon>
    </lineage>
</organism>
<dbReference type="EMBL" id="BAABKK010000010">
    <property type="protein sequence ID" value="GAA5192849.1"/>
    <property type="molecule type" value="Genomic_DNA"/>
</dbReference>
<name>A0ABP9S8S2_9MICC</name>
<proteinExistence type="predicted"/>
<evidence type="ECO:0000313" key="2">
    <source>
        <dbReference type="Proteomes" id="UP001500200"/>
    </source>
</evidence>
<sequence>MAGTETAPTELYQFEDPILKGSTMSNQAVRYVTKSAAAAAGSIGAAATTAATAVAAAALAASVVLSPVPDAASRMDGVHSDLLRAVQLNQITLEQAASFEAKLAGRIFGGA</sequence>
<dbReference type="Proteomes" id="UP001500200">
    <property type="component" value="Unassembled WGS sequence"/>
</dbReference>
<keyword evidence="2" id="KW-1185">Reference proteome</keyword>
<gene>
    <name evidence="1" type="ORF">GCM10023346_15940</name>
</gene>
<accession>A0ABP9S8S2</accession>
<reference evidence="2" key="1">
    <citation type="journal article" date="2019" name="Int. J. Syst. Evol. Microbiol.">
        <title>The Global Catalogue of Microorganisms (GCM) 10K type strain sequencing project: providing services to taxonomists for standard genome sequencing and annotation.</title>
        <authorList>
            <consortium name="The Broad Institute Genomics Platform"/>
            <consortium name="The Broad Institute Genome Sequencing Center for Infectious Disease"/>
            <person name="Wu L."/>
            <person name="Ma J."/>
        </authorList>
    </citation>
    <scope>NUCLEOTIDE SEQUENCE [LARGE SCALE GENOMIC DNA]</scope>
    <source>
        <strain evidence="2">JCM 18514</strain>
    </source>
</reference>
<evidence type="ECO:0000313" key="1">
    <source>
        <dbReference type="EMBL" id="GAA5192849.1"/>
    </source>
</evidence>
<protein>
    <submittedName>
        <fullName evidence="1">Uncharacterized protein</fullName>
    </submittedName>
</protein>
<comment type="caution">
    <text evidence="1">The sequence shown here is derived from an EMBL/GenBank/DDBJ whole genome shotgun (WGS) entry which is preliminary data.</text>
</comment>